<dbReference type="InterPro" id="IPR050469">
    <property type="entry name" value="Diguanylate_Cyclase"/>
</dbReference>
<dbReference type="InterPro" id="IPR000160">
    <property type="entry name" value="GGDEF_dom"/>
</dbReference>
<feature type="transmembrane region" description="Helical" evidence="1">
    <location>
        <begin position="97"/>
        <end position="119"/>
    </location>
</feature>
<dbReference type="InterPro" id="IPR029787">
    <property type="entry name" value="Nucleotide_cyclase"/>
</dbReference>
<keyword evidence="4" id="KW-1185">Reference proteome</keyword>
<dbReference type="EMBL" id="JAUSUD010000002">
    <property type="protein sequence ID" value="MDQ0229362.1"/>
    <property type="molecule type" value="Genomic_DNA"/>
</dbReference>
<feature type="domain" description="GGDEF" evidence="2">
    <location>
        <begin position="160"/>
        <end position="288"/>
    </location>
</feature>
<dbReference type="PANTHER" id="PTHR45138">
    <property type="entry name" value="REGULATORY COMPONENTS OF SENSORY TRANSDUCTION SYSTEM"/>
    <property type="match status" value="1"/>
</dbReference>
<dbReference type="Proteomes" id="UP001234495">
    <property type="component" value="Unassembled WGS sequence"/>
</dbReference>
<evidence type="ECO:0000313" key="4">
    <source>
        <dbReference type="Proteomes" id="UP001234495"/>
    </source>
</evidence>
<dbReference type="InterPro" id="IPR043128">
    <property type="entry name" value="Rev_trsase/Diguanyl_cyclase"/>
</dbReference>
<evidence type="ECO:0000259" key="2">
    <source>
        <dbReference type="PROSITE" id="PS50887"/>
    </source>
</evidence>
<sequence>MLKKAPFIRIHEYINILLISVYLFWKFFTTIKVEFLVQLDDSLGDFIIWMPLFIIYLFLTLGKKAGLSTSLVVLSLHFLIGVYFYNDLTRMQVDSIIRYYIACLIYIVVVYTFQYITAVHTEYQTVREMAYIDPLTNIANRRKVSIVFDQYINKAANKEKALSVLFFDIDYFKQINDQYGHDCGDLVLKEFAFTLSSSLNKHEFIGRWGGEEFIVLTTRSLAEAVNLADLLREIIVKNDFPIVKQVTTSVGVASYVAGDTKDTLLKRADSALYKAKDMGRNCVAKSLP</sequence>
<dbReference type="RefSeq" id="WP_307336941.1">
    <property type="nucleotide sequence ID" value="NZ_JAUSUD010000002.1"/>
</dbReference>
<dbReference type="PANTHER" id="PTHR45138:SF9">
    <property type="entry name" value="DIGUANYLATE CYCLASE DGCM-RELATED"/>
    <property type="match status" value="1"/>
</dbReference>
<dbReference type="NCBIfam" id="TIGR00254">
    <property type="entry name" value="GGDEF"/>
    <property type="match status" value="1"/>
</dbReference>
<dbReference type="PROSITE" id="PS50887">
    <property type="entry name" value="GGDEF"/>
    <property type="match status" value="1"/>
</dbReference>
<gene>
    <name evidence="3" type="ORF">J2S19_000613</name>
</gene>
<protein>
    <submittedName>
        <fullName evidence="3">Diguanylate cyclase (GGDEF)-like protein</fullName>
    </submittedName>
</protein>
<keyword evidence="1" id="KW-0472">Membrane</keyword>
<keyword evidence="1" id="KW-1133">Transmembrane helix</keyword>
<name>A0ABT9ZAT7_9BACI</name>
<keyword evidence="1" id="KW-0812">Transmembrane</keyword>
<reference evidence="3 4" key="1">
    <citation type="submission" date="2023-07" db="EMBL/GenBank/DDBJ databases">
        <title>Genomic Encyclopedia of Type Strains, Phase IV (KMG-IV): sequencing the most valuable type-strain genomes for metagenomic binning, comparative biology and taxonomic classification.</title>
        <authorList>
            <person name="Goeker M."/>
        </authorList>
    </citation>
    <scope>NUCLEOTIDE SEQUENCE [LARGE SCALE GENOMIC DNA]</scope>
    <source>
        <strain evidence="3 4">DSM 29005</strain>
    </source>
</reference>
<comment type="caution">
    <text evidence="3">The sequence shown here is derived from an EMBL/GenBank/DDBJ whole genome shotgun (WGS) entry which is preliminary data.</text>
</comment>
<dbReference type="SUPFAM" id="SSF55073">
    <property type="entry name" value="Nucleotide cyclase"/>
    <property type="match status" value="1"/>
</dbReference>
<dbReference type="Pfam" id="PF00990">
    <property type="entry name" value="GGDEF"/>
    <property type="match status" value="1"/>
</dbReference>
<dbReference type="SMART" id="SM00267">
    <property type="entry name" value="GGDEF"/>
    <property type="match status" value="1"/>
</dbReference>
<dbReference type="Gene3D" id="3.30.70.270">
    <property type="match status" value="1"/>
</dbReference>
<organism evidence="3 4">
    <name type="scientific">Metabacillus malikii</name>
    <dbReference type="NCBI Taxonomy" id="1504265"/>
    <lineage>
        <taxon>Bacteria</taxon>
        <taxon>Bacillati</taxon>
        <taxon>Bacillota</taxon>
        <taxon>Bacilli</taxon>
        <taxon>Bacillales</taxon>
        <taxon>Bacillaceae</taxon>
        <taxon>Metabacillus</taxon>
    </lineage>
</organism>
<accession>A0ABT9ZAT7</accession>
<feature type="transmembrane region" description="Helical" evidence="1">
    <location>
        <begin position="43"/>
        <end position="59"/>
    </location>
</feature>
<feature type="transmembrane region" description="Helical" evidence="1">
    <location>
        <begin position="66"/>
        <end position="85"/>
    </location>
</feature>
<feature type="transmembrane region" description="Helical" evidence="1">
    <location>
        <begin position="12"/>
        <end position="31"/>
    </location>
</feature>
<proteinExistence type="predicted"/>
<dbReference type="CDD" id="cd01949">
    <property type="entry name" value="GGDEF"/>
    <property type="match status" value="1"/>
</dbReference>
<evidence type="ECO:0000256" key="1">
    <source>
        <dbReference type="SAM" id="Phobius"/>
    </source>
</evidence>
<evidence type="ECO:0000313" key="3">
    <source>
        <dbReference type="EMBL" id="MDQ0229362.1"/>
    </source>
</evidence>